<comment type="caution">
    <text evidence="4">The sequence shown here is derived from an EMBL/GenBank/DDBJ whole genome shotgun (WGS) entry which is preliminary data.</text>
</comment>
<protein>
    <submittedName>
        <fullName evidence="4">Phage tail sheath protein</fullName>
    </submittedName>
</protein>
<reference evidence="5" key="1">
    <citation type="journal article" date="2019" name="Int. J. Syst. Evol. Microbiol.">
        <title>The Global Catalogue of Microorganisms (GCM) 10K type strain sequencing project: providing services to taxonomists for standard genome sequencing and annotation.</title>
        <authorList>
            <consortium name="The Broad Institute Genomics Platform"/>
            <consortium name="The Broad Institute Genome Sequencing Center for Infectious Disease"/>
            <person name="Wu L."/>
            <person name="Ma J."/>
        </authorList>
    </citation>
    <scope>NUCLEOTIDE SEQUENCE [LARGE SCALE GENOMIC DNA]</scope>
    <source>
        <strain evidence="5">JCM 18424</strain>
    </source>
</reference>
<evidence type="ECO:0000256" key="1">
    <source>
        <dbReference type="ARBA" id="ARBA00008005"/>
    </source>
</evidence>
<dbReference type="Pfam" id="PF22671">
    <property type="entry name" value="Gp18_domIII_N"/>
    <property type="match status" value="1"/>
</dbReference>
<sequence length="389" mass="42667">MSEFLHGVHAINRNDGYIELRSKSTAVIATICTASDADAEYFPLDQCTLITNLDEAIKKAGTKGTLKEVLRGIQEEVNTNVIVVRVEEGETAEETTANVIGNLNADDSRTGLKALELAGDTGLLPSIFIIPKYDADKSVAIALAEHAKKFAGFTYISASHCENIAEAIKYREEFAYDEMMLVYGDVITFNPDIGLPTETYAVAKIAGLRAKLDQEIGWHQSISNNALSNVQGLTKPVTYNPINGYGTEANTLNEKGITCLVRDDGYRVWGNRTCAAADSDKYFEVFTRSSQVVTFDCANLLKNMTQDKPMTRKLLKDFEARGVSYFEALTLANKILGGRIFLNPEKNSVDDLMSGKPAWSVKFTPTPPVESPEVEVMITEEYVKSVLGG</sequence>
<gene>
    <name evidence="4" type="ORF">GCM10023338_12170</name>
</gene>
<evidence type="ECO:0000313" key="5">
    <source>
        <dbReference type="Proteomes" id="UP001500631"/>
    </source>
</evidence>
<dbReference type="EMBL" id="BAABKE010000004">
    <property type="protein sequence ID" value="GAA5099091.1"/>
    <property type="molecule type" value="Genomic_DNA"/>
</dbReference>
<keyword evidence="5" id="KW-1185">Reference proteome</keyword>
<comment type="similarity">
    <text evidence="1">Belongs to the myoviridae tail sheath protein family.</text>
</comment>
<dbReference type="InterPro" id="IPR035089">
    <property type="entry name" value="Phage_sheath_subtilisin"/>
</dbReference>
<dbReference type="RefSeq" id="WP_077925307.1">
    <property type="nucleotide sequence ID" value="NZ_BAABKE010000004.1"/>
</dbReference>
<feature type="domain" description="Tail sheath protein subtilisin-like" evidence="2">
    <location>
        <begin position="121"/>
        <end position="274"/>
    </location>
</feature>
<accession>A0ABP9MTT3</accession>
<name>A0ABP9MTT3_9GAMM</name>
<organism evidence="4 5">
    <name type="scientific">Wohlfahrtiimonas larvae</name>
    <dbReference type="NCBI Taxonomy" id="1157986"/>
    <lineage>
        <taxon>Bacteria</taxon>
        <taxon>Pseudomonadati</taxon>
        <taxon>Pseudomonadota</taxon>
        <taxon>Gammaproteobacteria</taxon>
        <taxon>Cardiobacteriales</taxon>
        <taxon>Ignatzschineriaceae</taxon>
        <taxon>Wohlfahrtiimonas</taxon>
    </lineage>
</organism>
<evidence type="ECO:0000259" key="3">
    <source>
        <dbReference type="Pfam" id="PF22671"/>
    </source>
</evidence>
<dbReference type="InterPro" id="IPR052042">
    <property type="entry name" value="Tail_sheath_structural"/>
</dbReference>
<evidence type="ECO:0000259" key="2">
    <source>
        <dbReference type="Pfam" id="PF04984"/>
    </source>
</evidence>
<feature type="domain" description="Tail sheath protein Gp18-like" evidence="3">
    <location>
        <begin position="27"/>
        <end position="86"/>
    </location>
</feature>
<dbReference type="PANTHER" id="PTHR35861:SF1">
    <property type="entry name" value="PHAGE TAIL SHEATH PROTEIN"/>
    <property type="match status" value="1"/>
</dbReference>
<dbReference type="PANTHER" id="PTHR35861">
    <property type="match status" value="1"/>
</dbReference>
<dbReference type="Pfam" id="PF04984">
    <property type="entry name" value="Phage_sheath_1"/>
    <property type="match status" value="1"/>
</dbReference>
<proteinExistence type="inferred from homology"/>
<dbReference type="Proteomes" id="UP001500631">
    <property type="component" value="Unassembled WGS sequence"/>
</dbReference>
<evidence type="ECO:0000313" key="4">
    <source>
        <dbReference type="EMBL" id="GAA5099091.1"/>
    </source>
</evidence>
<dbReference type="InterPro" id="IPR054564">
    <property type="entry name" value="Gp18_domIII_N"/>
</dbReference>